<dbReference type="Pfam" id="PF00400">
    <property type="entry name" value="WD40"/>
    <property type="match status" value="1"/>
</dbReference>
<dbReference type="PROSITE" id="PS50082">
    <property type="entry name" value="WD_REPEATS_2"/>
    <property type="match status" value="1"/>
</dbReference>
<protein>
    <recommendedName>
        <fullName evidence="4">WD40 repeat-like protein</fullName>
    </recommendedName>
</protein>
<organism evidence="2 3">
    <name type="scientific">Stereocaulon virgatum</name>
    <dbReference type="NCBI Taxonomy" id="373712"/>
    <lineage>
        <taxon>Eukaryota</taxon>
        <taxon>Fungi</taxon>
        <taxon>Dikarya</taxon>
        <taxon>Ascomycota</taxon>
        <taxon>Pezizomycotina</taxon>
        <taxon>Lecanoromycetes</taxon>
        <taxon>OSLEUM clade</taxon>
        <taxon>Lecanoromycetidae</taxon>
        <taxon>Lecanorales</taxon>
        <taxon>Lecanorineae</taxon>
        <taxon>Stereocaulaceae</taxon>
        <taxon>Stereocaulon</taxon>
    </lineage>
</organism>
<dbReference type="PROSITE" id="PS50294">
    <property type="entry name" value="WD_REPEATS_REGION"/>
    <property type="match status" value="1"/>
</dbReference>
<keyword evidence="3" id="KW-1185">Reference proteome</keyword>
<dbReference type="SUPFAM" id="SSF50978">
    <property type="entry name" value="WD40 repeat-like"/>
    <property type="match status" value="1"/>
</dbReference>
<dbReference type="Gene3D" id="2.130.10.10">
    <property type="entry name" value="YVTN repeat-like/Quinoprotein amine dehydrogenase"/>
    <property type="match status" value="1"/>
</dbReference>
<dbReference type="InterPro" id="IPR001680">
    <property type="entry name" value="WD40_rpt"/>
</dbReference>
<feature type="repeat" description="WD" evidence="1">
    <location>
        <begin position="398"/>
        <end position="439"/>
    </location>
</feature>
<evidence type="ECO:0008006" key="4">
    <source>
        <dbReference type="Google" id="ProtNLM"/>
    </source>
</evidence>
<comment type="caution">
    <text evidence="2">The sequence shown here is derived from an EMBL/GenBank/DDBJ whole genome shotgun (WGS) entry which is preliminary data.</text>
</comment>
<accession>A0ABR4A356</accession>
<dbReference type="SMART" id="SM00320">
    <property type="entry name" value="WD40"/>
    <property type="match status" value="1"/>
</dbReference>
<reference evidence="2 3" key="1">
    <citation type="submission" date="2024-09" db="EMBL/GenBank/DDBJ databases">
        <title>Rethinking Asexuality: The Enigmatic Case of Functional Sexual Genes in Lepraria (Stereocaulaceae).</title>
        <authorList>
            <person name="Doellman M."/>
            <person name="Sun Y."/>
            <person name="Barcenas-Pena A."/>
            <person name="Lumbsch H.T."/>
            <person name="Grewe F."/>
        </authorList>
    </citation>
    <scope>NUCLEOTIDE SEQUENCE [LARGE SCALE GENOMIC DNA]</scope>
    <source>
        <strain evidence="2 3">Mercado 3170</strain>
    </source>
</reference>
<evidence type="ECO:0000313" key="3">
    <source>
        <dbReference type="Proteomes" id="UP001590950"/>
    </source>
</evidence>
<dbReference type="InterPro" id="IPR015943">
    <property type="entry name" value="WD40/YVTN_repeat-like_dom_sf"/>
</dbReference>
<evidence type="ECO:0000256" key="1">
    <source>
        <dbReference type="PROSITE-ProRule" id="PRU00221"/>
    </source>
</evidence>
<dbReference type="EMBL" id="JBEFKJ010000023">
    <property type="protein sequence ID" value="KAL2039880.1"/>
    <property type="molecule type" value="Genomic_DNA"/>
</dbReference>
<name>A0ABR4A356_9LECA</name>
<gene>
    <name evidence="2" type="ORF">N7G274_007283</name>
</gene>
<dbReference type="InterPro" id="IPR036322">
    <property type="entry name" value="WD40_repeat_dom_sf"/>
</dbReference>
<proteinExistence type="predicted"/>
<evidence type="ECO:0000313" key="2">
    <source>
        <dbReference type="EMBL" id="KAL2039880.1"/>
    </source>
</evidence>
<keyword evidence="1" id="KW-0853">WD repeat</keyword>
<sequence length="485" mass="55138">MEPADRSVFVATGTTGSVGGSIMKNLYFIKTGRSRTFQEMWAVRLDRRTILGDCGAWVIDALTGDLYGHIVAGCATSDLAFIIPARKVFDDIETRFGARPELLRQEIGSFLEPPENRIFYPWQFTFTAKSQMICHLLKYLRPQVWSVLSSTTFRRCLGEPRIPAYPADCLYQLHNTVQDISRDHALSHHLNNFEADHRRLVVAEHEIIVESYILTYYCLSRESAYPVLLPMFLLRLCIDLSAEFTSLFPITDYPLFMWLVYDWKRPRNNLRWFKRMDPQLWKLISYLTRPASIAISGVSSDLTRTFAIPYQNPSSRAIAIDGRIKNHHARSSTTLNIPAPVSTHFENLAPPLRCIANPHSQIFEYPSTSLKPCRGLGYQRRCLNSCKKKVQDWINGDQEGRSDWVSSVAFSPDGKQVVSMSRDRTVRLWGSVTGAALPSSPDDFDQVPTYASLQRTSSLPVLAISQGNRILQQMYMSILLAGCTY</sequence>
<dbReference type="Proteomes" id="UP001590950">
    <property type="component" value="Unassembled WGS sequence"/>
</dbReference>